<evidence type="ECO:0000313" key="2">
    <source>
        <dbReference type="Proteomes" id="UP000468901"/>
    </source>
</evidence>
<proteinExistence type="predicted"/>
<dbReference type="AlphaFoldDB" id="A0A6N6VLK7"/>
<accession>A0A6N6VLK7</accession>
<reference evidence="1 2" key="1">
    <citation type="submission" date="2019-09" db="EMBL/GenBank/DDBJ databases">
        <title>Parvibaculum sedimenti sp. nov., isolated from sediment.</title>
        <authorList>
            <person name="Wang Y."/>
        </authorList>
    </citation>
    <scope>NUCLEOTIDE SEQUENCE [LARGE SCALE GENOMIC DNA]</scope>
    <source>
        <strain evidence="1 2">HXT-9</strain>
    </source>
</reference>
<gene>
    <name evidence="1" type="ORF">F2P47_03370</name>
</gene>
<evidence type="ECO:0000313" key="1">
    <source>
        <dbReference type="EMBL" id="KAB7742316.1"/>
    </source>
</evidence>
<protein>
    <recommendedName>
        <fullName evidence="3">ATP-grasp domain-containing protein</fullName>
    </recommendedName>
</protein>
<dbReference type="EMBL" id="WESC01000002">
    <property type="protein sequence ID" value="KAB7742316.1"/>
    <property type="molecule type" value="Genomic_DNA"/>
</dbReference>
<dbReference type="SUPFAM" id="SSF56059">
    <property type="entry name" value="Glutathione synthetase ATP-binding domain-like"/>
    <property type="match status" value="1"/>
</dbReference>
<organism evidence="1 2">
    <name type="scientific">Parvibaculum sedimenti</name>
    <dbReference type="NCBI Taxonomy" id="2608632"/>
    <lineage>
        <taxon>Bacteria</taxon>
        <taxon>Pseudomonadati</taxon>
        <taxon>Pseudomonadota</taxon>
        <taxon>Alphaproteobacteria</taxon>
        <taxon>Hyphomicrobiales</taxon>
        <taxon>Parvibaculaceae</taxon>
        <taxon>Parvibaculum</taxon>
    </lineage>
</organism>
<keyword evidence="2" id="KW-1185">Reference proteome</keyword>
<dbReference type="Proteomes" id="UP000468901">
    <property type="component" value="Unassembled WGS sequence"/>
</dbReference>
<dbReference type="RefSeq" id="WP_152214738.1">
    <property type="nucleotide sequence ID" value="NZ_WESC01000002.1"/>
</dbReference>
<sequence length="320" mass="36554">MIVIVTTETHKYTHAALAEWCRPAALQRFSYWKLFRRRALPYATYIFTDFDRLSPWELELAAKAFRVLESAGCRVLNDPGRFRRRHAFLQLMHRKKINDFRSWSPELDESPGRFPVFLRTQAAHRGVLAGLLHTPEDAQRALQEALTAGHPLSDLHFVEYAAEPTNTGIFRKLAAYRIGDTIVPALSVHSLDWIAKYGAAVAEAQQYEEERELLRQNPYGKHLMSAFEAAGIDYGRADFGIVGGKPQIYEINTNPMIGELTEHWSDQRLANSRHARDAMAAAVKVLDSAVGKPAVRLDGEPFATQFRRDRRRFFMSPWMP</sequence>
<evidence type="ECO:0008006" key="3">
    <source>
        <dbReference type="Google" id="ProtNLM"/>
    </source>
</evidence>
<comment type="caution">
    <text evidence="1">The sequence shown here is derived from an EMBL/GenBank/DDBJ whole genome shotgun (WGS) entry which is preliminary data.</text>
</comment>
<name>A0A6N6VLK7_9HYPH</name>